<dbReference type="AlphaFoldDB" id="A0A1B0B3T3"/>
<sequence>MLYLLQRGKVRSQVINVPEGLPEILTDITREVLRCQPTPEFAKNIIDRALIKVDEIIGDLCYCDIPKEKSEQMSLAMEDCFKRFLAKRRCEKDRQSEVLKFKELDILDELIRKCKFNDDELKKSRQAIEEAYNKFMDFYLLTNTDDDATEALYQHFRARELQRQVEKQEKEAATKIQPPSFDIHTPDDQTTMKHDLAARKIQSFFRNRFSKTYERKTKPDDMCADLSKISMMDPLPITSSLIVEAQSANEERPASQTEPVAVPEERKELQVSDANKKDIFEEQKSAQIQEKPIITQAEDVDPTETLYQYLEERELQRLSERKSSEAATKIQVQAFFRGYMVRKTLRELRQTTMWWQTNPEVPCSDERIKSLYGMEKPKIQQTNYVDDECKYSSNVSMAARSPQQFKTRVSQKQRQQSVSTWTYPDSIVEQEGFVKRIYKAPSETMMDTFGKSEDQEDFESDDMYNAAIEDDFQFVT</sequence>
<keyword evidence="2" id="KW-1185">Reference proteome</keyword>
<dbReference type="Gene3D" id="1.20.890.10">
    <property type="entry name" value="cAMP-dependent protein kinase regulatory subunit, dimerization-anchoring domain"/>
    <property type="match status" value="1"/>
</dbReference>
<evidence type="ECO:0000313" key="1">
    <source>
        <dbReference type="EnsemblMetazoa" id="GPPI017882-PA"/>
    </source>
</evidence>
<dbReference type="GO" id="GO:0005516">
    <property type="term" value="F:calmodulin binding"/>
    <property type="evidence" value="ECO:0007669"/>
    <property type="project" value="TreeGrafter"/>
</dbReference>
<dbReference type="VEuPathDB" id="VectorBase:GPPI017882"/>
<dbReference type="Proteomes" id="UP000092460">
    <property type="component" value="Unassembled WGS sequence"/>
</dbReference>
<evidence type="ECO:0000313" key="2">
    <source>
        <dbReference type="Proteomes" id="UP000092460"/>
    </source>
</evidence>
<organism evidence="1 2">
    <name type="scientific">Glossina palpalis gambiensis</name>
    <dbReference type="NCBI Taxonomy" id="67801"/>
    <lineage>
        <taxon>Eukaryota</taxon>
        <taxon>Metazoa</taxon>
        <taxon>Ecdysozoa</taxon>
        <taxon>Arthropoda</taxon>
        <taxon>Hexapoda</taxon>
        <taxon>Insecta</taxon>
        <taxon>Pterygota</taxon>
        <taxon>Neoptera</taxon>
        <taxon>Endopterygota</taxon>
        <taxon>Diptera</taxon>
        <taxon>Brachycera</taxon>
        <taxon>Muscomorpha</taxon>
        <taxon>Hippoboscoidea</taxon>
        <taxon>Glossinidae</taxon>
        <taxon>Glossina</taxon>
    </lineage>
</organism>
<name>A0A1B0B3T3_9MUSC</name>
<dbReference type="STRING" id="67801.A0A1B0B3T3"/>
<reference evidence="1" key="2">
    <citation type="submission" date="2020-05" db="UniProtKB">
        <authorList>
            <consortium name="EnsemblMetazoa"/>
        </authorList>
    </citation>
    <scope>IDENTIFICATION</scope>
    <source>
        <strain evidence="1">IAEA</strain>
    </source>
</reference>
<dbReference type="EnsemblMetazoa" id="GPPI017882-RA">
    <property type="protein sequence ID" value="GPPI017882-PA"/>
    <property type="gene ID" value="GPPI017882"/>
</dbReference>
<dbReference type="CDD" id="cd23767">
    <property type="entry name" value="IQCD"/>
    <property type="match status" value="1"/>
</dbReference>
<accession>A0A1B0B3T3</accession>
<reference evidence="2" key="1">
    <citation type="submission" date="2015-01" db="EMBL/GenBank/DDBJ databases">
        <authorList>
            <person name="Aksoy S."/>
            <person name="Warren W."/>
            <person name="Wilson R.K."/>
        </authorList>
    </citation>
    <scope>NUCLEOTIDE SEQUENCE [LARGE SCALE GENOMIC DNA]</scope>
    <source>
        <strain evidence="2">IAEA</strain>
    </source>
</reference>
<proteinExistence type="predicted"/>
<dbReference type="PANTHER" id="PTHR10699:SF11">
    <property type="entry name" value="IGLOO, ISOFORM A"/>
    <property type="match status" value="1"/>
</dbReference>
<dbReference type="EMBL" id="JXJN01008011">
    <property type="status" value="NOT_ANNOTATED_CDS"/>
    <property type="molecule type" value="Genomic_DNA"/>
</dbReference>
<dbReference type="EMBL" id="JXJN01008012">
    <property type="status" value="NOT_ANNOTATED_CDS"/>
    <property type="molecule type" value="Genomic_DNA"/>
</dbReference>
<protein>
    <submittedName>
        <fullName evidence="1">Uncharacterized protein</fullName>
    </submittedName>
</protein>
<dbReference type="PANTHER" id="PTHR10699">
    <property type="entry name" value="NEUROMODULIN"/>
    <property type="match status" value="1"/>
</dbReference>
<dbReference type="PROSITE" id="PS50096">
    <property type="entry name" value="IQ"/>
    <property type="match status" value="1"/>
</dbReference>